<keyword evidence="2" id="KW-0576">Peroxisome</keyword>
<dbReference type="SUPFAM" id="SSF52096">
    <property type="entry name" value="ClpP/crotonase"/>
    <property type="match status" value="1"/>
</dbReference>
<dbReference type="Pfam" id="PF00378">
    <property type="entry name" value="ECH_1"/>
    <property type="match status" value="1"/>
</dbReference>
<dbReference type="EMBL" id="CAXAMM010018144">
    <property type="protein sequence ID" value="CAK9042814.1"/>
    <property type="molecule type" value="Genomic_DNA"/>
</dbReference>
<comment type="subcellular location">
    <subcellularLocation>
        <location evidence="1">Peroxisome</location>
    </subcellularLocation>
</comment>
<organism evidence="4 5">
    <name type="scientific">Durusdinium trenchii</name>
    <dbReference type="NCBI Taxonomy" id="1381693"/>
    <lineage>
        <taxon>Eukaryota</taxon>
        <taxon>Sar</taxon>
        <taxon>Alveolata</taxon>
        <taxon>Dinophyceae</taxon>
        <taxon>Suessiales</taxon>
        <taxon>Symbiodiniaceae</taxon>
        <taxon>Durusdinium</taxon>
    </lineage>
</organism>
<evidence type="ECO:0000256" key="1">
    <source>
        <dbReference type="ARBA" id="ARBA00004275"/>
    </source>
</evidence>
<evidence type="ECO:0000256" key="2">
    <source>
        <dbReference type="ARBA" id="ARBA00023140"/>
    </source>
</evidence>
<keyword evidence="5" id="KW-1185">Reference proteome</keyword>
<dbReference type="InterPro" id="IPR051053">
    <property type="entry name" value="ECH/Chromodomain_protein"/>
</dbReference>
<name>A0ABP0LWB1_9DINO</name>
<keyword evidence="3 4" id="KW-0413">Isomerase</keyword>
<sequence length="229" mass="24907">MDAAAADDDVRAAILTGAGKYYCAGVDFAGGIAPMHPSKLREMIREENEKLFRTFIDFSKPLIVAANGPAIGAGVTSSFLSDAIVASEEATFLTPFKTLGLVPEGCSSFLFPRAFGEDMAKQLLEGKLLSAQEALEIGYCAHVVPSDQVQDKAQEVAEEWAGKTRKIVAEGLVDKLIEVNGRESIALANAMLDYPFLNHMVNFTYQKGKYAPMLIFALVRALRPLWSRL</sequence>
<reference evidence="4 5" key="1">
    <citation type="submission" date="2024-02" db="EMBL/GenBank/DDBJ databases">
        <authorList>
            <person name="Chen Y."/>
            <person name="Shah S."/>
            <person name="Dougan E. K."/>
            <person name="Thang M."/>
            <person name="Chan C."/>
        </authorList>
    </citation>
    <scope>NUCLEOTIDE SEQUENCE [LARGE SCALE GENOMIC DNA]</scope>
</reference>
<proteinExistence type="predicted"/>
<dbReference type="Proteomes" id="UP001642464">
    <property type="component" value="Unassembled WGS sequence"/>
</dbReference>
<accession>A0ABP0LWB1</accession>
<dbReference type="Gene3D" id="3.90.226.10">
    <property type="entry name" value="2-enoyl-CoA Hydratase, Chain A, domain 1"/>
    <property type="match status" value="1"/>
</dbReference>
<evidence type="ECO:0000313" key="5">
    <source>
        <dbReference type="Proteomes" id="UP001642464"/>
    </source>
</evidence>
<comment type="caution">
    <text evidence="4">The sequence shown here is derived from an EMBL/GenBank/DDBJ whole genome shotgun (WGS) entry which is preliminary data.</text>
</comment>
<protein>
    <submittedName>
        <fullName evidence="4">2-trans-enoyl-CoA isomerase (PECI</fullName>
    </submittedName>
</protein>
<dbReference type="PANTHER" id="PTHR43684">
    <property type="match status" value="1"/>
</dbReference>
<dbReference type="InterPro" id="IPR029045">
    <property type="entry name" value="ClpP/crotonase-like_dom_sf"/>
</dbReference>
<gene>
    <name evidence="4" type="ORF">SCF082_LOCUS24573</name>
</gene>
<dbReference type="PANTHER" id="PTHR43684:SF1">
    <property type="entry name" value="ENOYL-COA DELTA ISOMERASE 2"/>
    <property type="match status" value="1"/>
</dbReference>
<evidence type="ECO:0000313" key="4">
    <source>
        <dbReference type="EMBL" id="CAK9042814.1"/>
    </source>
</evidence>
<dbReference type="CDD" id="cd06558">
    <property type="entry name" value="crotonase-like"/>
    <property type="match status" value="1"/>
</dbReference>
<evidence type="ECO:0000256" key="3">
    <source>
        <dbReference type="ARBA" id="ARBA00023235"/>
    </source>
</evidence>
<dbReference type="InterPro" id="IPR001753">
    <property type="entry name" value="Enoyl-CoA_hydra/iso"/>
</dbReference>
<dbReference type="GO" id="GO:0016853">
    <property type="term" value="F:isomerase activity"/>
    <property type="evidence" value="ECO:0007669"/>
    <property type="project" value="UniProtKB-KW"/>
</dbReference>